<evidence type="ECO:0000256" key="1">
    <source>
        <dbReference type="ARBA" id="ARBA00022603"/>
    </source>
</evidence>
<dbReference type="EMBL" id="DF967972">
    <property type="protein sequence ID" value="GAP12364.1"/>
    <property type="molecule type" value="Genomic_DNA"/>
</dbReference>
<evidence type="ECO:0000256" key="2">
    <source>
        <dbReference type="ARBA" id="ARBA00022679"/>
    </source>
</evidence>
<accession>A0A0S7B5D4</accession>
<evidence type="ECO:0000259" key="3">
    <source>
        <dbReference type="Pfam" id="PF13649"/>
    </source>
</evidence>
<dbReference type="Pfam" id="PF13649">
    <property type="entry name" value="Methyltransf_25"/>
    <property type="match status" value="1"/>
</dbReference>
<keyword evidence="5" id="KW-1185">Reference proteome</keyword>
<keyword evidence="1 4" id="KW-0489">Methyltransferase</keyword>
<evidence type="ECO:0000313" key="4">
    <source>
        <dbReference type="EMBL" id="GAP12364.1"/>
    </source>
</evidence>
<dbReference type="GO" id="GO:0008168">
    <property type="term" value="F:methyltransferase activity"/>
    <property type="evidence" value="ECO:0007669"/>
    <property type="project" value="UniProtKB-KW"/>
</dbReference>
<dbReference type="Gene3D" id="3.40.50.150">
    <property type="entry name" value="Vaccinia Virus protein VP39"/>
    <property type="match status" value="1"/>
</dbReference>
<proteinExistence type="predicted"/>
<gene>
    <name evidence="4" type="ORF">LARV_00098</name>
</gene>
<protein>
    <submittedName>
        <fullName evidence="4">Protein containg methyltransferase domain</fullName>
    </submittedName>
</protein>
<name>A0A0S7B5D4_9CHLR</name>
<keyword evidence="2 4" id="KW-0808">Transferase</keyword>
<dbReference type="InterPro" id="IPR041698">
    <property type="entry name" value="Methyltransf_25"/>
</dbReference>
<dbReference type="AlphaFoldDB" id="A0A0S7B5D4"/>
<dbReference type="GO" id="GO:0032259">
    <property type="term" value="P:methylation"/>
    <property type="evidence" value="ECO:0007669"/>
    <property type="project" value="UniProtKB-KW"/>
</dbReference>
<evidence type="ECO:0000313" key="5">
    <source>
        <dbReference type="Proteomes" id="UP000055060"/>
    </source>
</evidence>
<feature type="domain" description="Methyltransferase" evidence="3">
    <location>
        <begin position="52"/>
        <end position="148"/>
    </location>
</feature>
<organism evidence="4">
    <name type="scientific">Longilinea arvoryzae</name>
    <dbReference type="NCBI Taxonomy" id="360412"/>
    <lineage>
        <taxon>Bacteria</taxon>
        <taxon>Bacillati</taxon>
        <taxon>Chloroflexota</taxon>
        <taxon>Anaerolineae</taxon>
        <taxon>Anaerolineales</taxon>
        <taxon>Anaerolineaceae</taxon>
        <taxon>Longilinea</taxon>
    </lineage>
</organism>
<dbReference type="PANTHER" id="PTHR43861:SF1">
    <property type="entry name" value="TRANS-ACONITATE 2-METHYLTRANSFERASE"/>
    <property type="match status" value="1"/>
</dbReference>
<dbReference type="InterPro" id="IPR029063">
    <property type="entry name" value="SAM-dependent_MTases_sf"/>
</dbReference>
<reference evidence="4" key="1">
    <citation type="submission" date="2015-07" db="EMBL/GenBank/DDBJ databases">
        <title>Draft Genome Sequences of Anaerolinea thermolimosa IMO-1, Bellilinea caldifistulae GOMI-1, Leptolinea tardivitalis YMTK-2, Levilinea saccharolytica KIBI-1,Longilinea arvoryzae KOME-1, Previously Described as Members of the Anaerolineaceae (Chloroflexi).</title>
        <authorList>
            <person name="Sekiguchi Y."/>
            <person name="Ohashi A."/>
            <person name="Matsuura N."/>
            <person name="Tourlousse M.D."/>
        </authorList>
    </citation>
    <scope>NUCLEOTIDE SEQUENCE [LARGE SCALE GENOMIC DNA]</scope>
    <source>
        <strain evidence="4">KOME-1</strain>
    </source>
</reference>
<dbReference type="CDD" id="cd02440">
    <property type="entry name" value="AdoMet_MTases"/>
    <property type="match status" value="1"/>
</dbReference>
<dbReference type="STRING" id="360412.LARV_00098"/>
<dbReference type="SUPFAM" id="SSF53335">
    <property type="entry name" value="S-adenosyl-L-methionine-dependent methyltransferases"/>
    <property type="match status" value="1"/>
</dbReference>
<dbReference type="OrthoDB" id="9774345at2"/>
<dbReference type="PANTHER" id="PTHR43861">
    <property type="entry name" value="TRANS-ACONITATE 2-METHYLTRANSFERASE-RELATED"/>
    <property type="match status" value="1"/>
</dbReference>
<sequence>MFSDDLSQKASGIWNRNAAFWDDYFKEGNAFHRYLVSPAVEKLLELQPGEQVLDVACGNGALARRLADLGAKVTACDVSPVFIERARARSADYSGRVEYTVADASREEALLSLGEGKFDAATNTMALMDMAQIDPLFRALARLVRPGGRFVFVVAHPCFNSSGAYKAIEEADRDGELVVTSTIKVEKYITPFSSLGLGIIGQPEAQYYFHRPLNVLFGAAFRAGWMIDGIEEPTFPPELEGRRPFSWEAFKEIPPVLAVRCRRPLA</sequence>
<dbReference type="Proteomes" id="UP000055060">
    <property type="component" value="Unassembled WGS sequence"/>
</dbReference>
<dbReference type="RefSeq" id="WP_075071797.1">
    <property type="nucleotide sequence ID" value="NZ_DF967972.1"/>
</dbReference>